<comment type="caution">
    <text evidence="11">The sequence shown here is derived from an EMBL/GenBank/DDBJ whole genome shotgun (WGS) entry which is preliminary data.</text>
</comment>
<dbReference type="PANTHER" id="PTHR43671">
    <property type="entry name" value="SERINE/THREONINE-PROTEIN KINASE NEK"/>
    <property type="match status" value="1"/>
</dbReference>
<keyword evidence="12" id="KW-1185">Reference proteome</keyword>
<evidence type="ECO:0000256" key="4">
    <source>
        <dbReference type="ARBA" id="ARBA00022741"/>
    </source>
</evidence>
<feature type="domain" description="Protein kinase" evidence="10">
    <location>
        <begin position="28"/>
        <end position="309"/>
    </location>
</feature>
<protein>
    <recommendedName>
        <fullName evidence="2">non-specific serine/threonine protein kinase</fullName>
        <ecNumber evidence="2">2.7.11.1</ecNumber>
    </recommendedName>
</protein>
<dbReference type="GO" id="GO:0004674">
    <property type="term" value="F:protein serine/threonine kinase activity"/>
    <property type="evidence" value="ECO:0007669"/>
    <property type="project" value="UniProtKB-KW"/>
</dbReference>
<evidence type="ECO:0000313" key="11">
    <source>
        <dbReference type="EMBL" id="PWW43705.1"/>
    </source>
</evidence>
<keyword evidence="4 7" id="KW-0547">Nucleotide-binding</keyword>
<dbReference type="GO" id="GO:0005524">
    <property type="term" value="F:ATP binding"/>
    <property type="evidence" value="ECO:0007669"/>
    <property type="project" value="UniProtKB-UniRule"/>
</dbReference>
<keyword evidence="9" id="KW-0472">Membrane</keyword>
<feature type="transmembrane region" description="Helical" evidence="9">
    <location>
        <begin position="451"/>
        <end position="469"/>
    </location>
</feature>
<dbReference type="InterPro" id="IPR050660">
    <property type="entry name" value="NEK_Ser/Thr_kinase"/>
</dbReference>
<name>A0A317R9C3_9BURK</name>
<feature type="compositionally biased region" description="Pro residues" evidence="8">
    <location>
        <begin position="519"/>
        <end position="528"/>
    </location>
</feature>
<gene>
    <name evidence="11" type="ORF">DFR36_10956</name>
</gene>
<sequence>MTANPPAATTASHWPVDALPAGTRLGEFEIVALLGVGGFGVVYQAFDHSLLRFVAIKEYMPAALAVRSGGQSLRVRTAADESSFRAGLESFVGEARLLAQFDHPSLVRVFRFWQEHHTAYMVMPLYSGMTLAQARTHMRAPPSEAWMRKLLWSVASGLRVLHDSGTLHRDISPDNIFLQDSGPPVLLDLGAARHAIGDSGRHHTAVLKVNYAPIEQYSDAASDLQQGPWSDLYSLGATVHGCLCNDAPLPATLRSIRDRMVPFSRVARTVHKQFGVEYSPNFVRTISRCLALHPQKRPQSIEEFLQALEMTSAPADLEHFDFRAELGSNWVEPADKDAPGVAASVIDLSALSQPLHSAPEPVRRAIVVAPAGPDGAELPAAAEGMAFAETVVQDWNETAFAQTRDASQAAERPPARSQRMDAGTARAERRALAAGGVAGAAIRSARGPGRWLAWVATTLLVLVLAAFLWQRGQAPKPPRTPEHEILTEAPEPPPAPLQAQAPQAAPEDEAPAEEAAAEPTPPPAPAAPRPRAQARKVVEEPPPAPAPPPAPVPVAVLPEPRPAPEPAPRRVAGPEEACASSNFLARPMCIHQQCQQPALAGHPTCVAERQRREEEARRRQMYSQ</sequence>
<dbReference type="Gene3D" id="1.10.510.10">
    <property type="entry name" value="Transferase(Phosphotransferase) domain 1"/>
    <property type="match status" value="1"/>
</dbReference>
<comment type="similarity">
    <text evidence="1">Belongs to the protein kinase superfamily. NEK Ser/Thr protein kinase family. NIMA subfamily.</text>
</comment>
<evidence type="ECO:0000256" key="5">
    <source>
        <dbReference type="ARBA" id="ARBA00022777"/>
    </source>
</evidence>
<reference evidence="11 12" key="1">
    <citation type="submission" date="2018-05" db="EMBL/GenBank/DDBJ databases">
        <title>Genomic Encyclopedia of Type Strains, Phase IV (KMG-IV): sequencing the most valuable type-strain genomes for metagenomic binning, comparative biology and taxonomic classification.</title>
        <authorList>
            <person name="Goeker M."/>
        </authorList>
    </citation>
    <scope>NUCLEOTIDE SEQUENCE [LARGE SCALE GENOMIC DNA]</scope>
    <source>
        <strain evidence="11 12">DSM 26006</strain>
    </source>
</reference>
<dbReference type="OrthoDB" id="9801841at2"/>
<evidence type="ECO:0000256" key="6">
    <source>
        <dbReference type="ARBA" id="ARBA00022840"/>
    </source>
</evidence>
<dbReference type="InterPro" id="IPR017441">
    <property type="entry name" value="Protein_kinase_ATP_BS"/>
</dbReference>
<keyword evidence="9" id="KW-1133">Transmembrane helix</keyword>
<keyword evidence="3" id="KW-0808">Transferase</keyword>
<dbReference type="PROSITE" id="PS00107">
    <property type="entry name" value="PROTEIN_KINASE_ATP"/>
    <property type="match status" value="1"/>
</dbReference>
<keyword evidence="9" id="KW-0812">Transmembrane</keyword>
<feature type="region of interest" description="Disordered" evidence="8">
    <location>
        <begin position="473"/>
        <end position="575"/>
    </location>
</feature>
<evidence type="ECO:0000259" key="10">
    <source>
        <dbReference type="PROSITE" id="PS50011"/>
    </source>
</evidence>
<dbReference type="SUPFAM" id="SSF56112">
    <property type="entry name" value="Protein kinase-like (PK-like)"/>
    <property type="match status" value="1"/>
</dbReference>
<feature type="compositionally biased region" description="Acidic residues" evidence="8">
    <location>
        <begin position="506"/>
        <end position="516"/>
    </location>
</feature>
<dbReference type="InterPro" id="IPR000719">
    <property type="entry name" value="Prot_kinase_dom"/>
</dbReference>
<dbReference type="EMBL" id="QGUB01000009">
    <property type="protein sequence ID" value="PWW43705.1"/>
    <property type="molecule type" value="Genomic_DNA"/>
</dbReference>
<dbReference type="PROSITE" id="PS50011">
    <property type="entry name" value="PROTEIN_KINASE_DOM"/>
    <property type="match status" value="1"/>
</dbReference>
<dbReference type="InterPro" id="IPR011009">
    <property type="entry name" value="Kinase-like_dom_sf"/>
</dbReference>
<dbReference type="Pfam" id="PF00069">
    <property type="entry name" value="Pkinase"/>
    <property type="match status" value="1"/>
</dbReference>
<dbReference type="Gene3D" id="3.30.200.20">
    <property type="entry name" value="Phosphorylase Kinase, domain 1"/>
    <property type="match status" value="1"/>
</dbReference>
<evidence type="ECO:0000256" key="2">
    <source>
        <dbReference type="ARBA" id="ARBA00012513"/>
    </source>
</evidence>
<evidence type="ECO:0000313" key="12">
    <source>
        <dbReference type="Proteomes" id="UP000246483"/>
    </source>
</evidence>
<feature type="compositionally biased region" description="Pro residues" evidence="8">
    <location>
        <begin position="540"/>
        <end position="552"/>
    </location>
</feature>
<dbReference type="AlphaFoldDB" id="A0A317R9C3"/>
<feature type="region of interest" description="Disordered" evidence="8">
    <location>
        <begin position="402"/>
        <end position="427"/>
    </location>
</feature>
<dbReference type="PANTHER" id="PTHR43671:SF13">
    <property type="entry name" value="SERINE_THREONINE-PROTEIN KINASE NEK2"/>
    <property type="match status" value="1"/>
</dbReference>
<dbReference type="CDD" id="cd14014">
    <property type="entry name" value="STKc_PknB_like"/>
    <property type="match status" value="1"/>
</dbReference>
<feature type="binding site" evidence="7">
    <location>
        <position position="57"/>
    </location>
    <ligand>
        <name>ATP</name>
        <dbReference type="ChEBI" id="CHEBI:30616"/>
    </ligand>
</feature>
<proteinExistence type="inferred from homology"/>
<keyword evidence="6 7" id="KW-0067">ATP-binding</keyword>
<keyword evidence="5 11" id="KW-0418">Kinase</keyword>
<dbReference type="RefSeq" id="WP_110012462.1">
    <property type="nucleotide sequence ID" value="NZ_QGUB01000009.1"/>
</dbReference>
<keyword evidence="11" id="KW-0723">Serine/threonine-protein kinase</keyword>
<evidence type="ECO:0000256" key="8">
    <source>
        <dbReference type="SAM" id="MobiDB-lite"/>
    </source>
</evidence>
<evidence type="ECO:0000256" key="7">
    <source>
        <dbReference type="PROSITE-ProRule" id="PRU10141"/>
    </source>
</evidence>
<dbReference type="EC" id="2.7.11.1" evidence="2"/>
<dbReference type="Proteomes" id="UP000246483">
    <property type="component" value="Unassembled WGS sequence"/>
</dbReference>
<evidence type="ECO:0000256" key="9">
    <source>
        <dbReference type="SAM" id="Phobius"/>
    </source>
</evidence>
<evidence type="ECO:0000256" key="3">
    <source>
        <dbReference type="ARBA" id="ARBA00022679"/>
    </source>
</evidence>
<organism evidence="11 12">
    <name type="scientific">Melaminivora alkalimesophila</name>
    <dbReference type="NCBI Taxonomy" id="1165852"/>
    <lineage>
        <taxon>Bacteria</taxon>
        <taxon>Pseudomonadati</taxon>
        <taxon>Pseudomonadota</taxon>
        <taxon>Betaproteobacteria</taxon>
        <taxon>Burkholderiales</taxon>
        <taxon>Comamonadaceae</taxon>
        <taxon>Melaminivora</taxon>
    </lineage>
</organism>
<accession>A0A317R9C3</accession>
<evidence type="ECO:0000256" key="1">
    <source>
        <dbReference type="ARBA" id="ARBA00010886"/>
    </source>
</evidence>